<dbReference type="EMBL" id="FRAI01000007">
    <property type="protein sequence ID" value="SHJ84925.1"/>
    <property type="molecule type" value="Genomic_DNA"/>
</dbReference>
<name>A0A1M6MN47_9FIRM</name>
<reference evidence="2" key="1">
    <citation type="submission" date="2016-11" db="EMBL/GenBank/DDBJ databases">
        <authorList>
            <person name="Varghese N."/>
            <person name="Submissions S."/>
        </authorList>
    </citation>
    <scope>NUCLEOTIDE SEQUENCE [LARGE SCALE GENOMIC DNA]</scope>
    <source>
        <strain evidence="2">DSM 14826</strain>
    </source>
</reference>
<dbReference type="STRING" id="1120989.SAMN02745227_00856"/>
<dbReference type="AlphaFoldDB" id="A0A1M6MN47"/>
<organism evidence="1 2">
    <name type="scientific">Anaerobranca californiensis DSM 14826</name>
    <dbReference type="NCBI Taxonomy" id="1120989"/>
    <lineage>
        <taxon>Bacteria</taxon>
        <taxon>Bacillati</taxon>
        <taxon>Bacillota</taxon>
        <taxon>Clostridia</taxon>
        <taxon>Eubacteriales</taxon>
        <taxon>Proteinivoracaceae</taxon>
        <taxon>Anaerobranca</taxon>
    </lineage>
</organism>
<gene>
    <name evidence="1" type="ORF">SAMN02745227_00856</name>
</gene>
<accession>A0A1M6MN47</accession>
<evidence type="ECO:0000313" key="2">
    <source>
        <dbReference type="Proteomes" id="UP000243547"/>
    </source>
</evidence>
<protein>
    <submittedName>
        <fullName evidence="1">Uncharacterized protein</fullName>
    </submittedName>
</protein>
<proteinExistence type="predicted"/>
<dbReference type="RefSeq" id="WP_278276737.1">
    <property type="nucleotide sequence ID" value="NZ_FRAI01000007.1"/>
</dbReference>
<keyword evidence="2" id="KW-1185">Reference proteome</keyword>
<dbReference type="Proteomes" id="UP000243547">
    <property type="component" value="Unassembled WGS sequence"/>
</dbReference>
<sequence length="43" mass="4874">MSNNIKNSLRALISRIEDKNTFISLQVTNFEGKTAQILYGEKS</sequence>
<evidence type="ECO:0000313" key="1">
    <source>
        <dbReference type="EMBL" id="SHJ84925.1"/>
    </source>
</evidence>